<sequence length="321" mass="34908">MRVLVTGGLGVNGCWATRRFVSEAHTVAVLDRRLDTAPLGSDAGSVTLFEADITNEARLTEVFERFQPEVVVHMAALVGAREARELFDVNAGATVQLLDVARRTDVRRVVFTSSRAVYGDLLGVEGHPTYQPVTESTPFAPVRAYDVAKIAAEGMGQIYRRRYGLEFTALRFASIFGPGKNVRHAGTSIYSSMIDTAAAGEPVRIERGGDQRDDVIYVEDVAAAIVLAATVPGPLSPAYNISRGEGTTLHDLARAIRTSIPNADIHIGPGLDYFDLGVQYYSVLDNSLARRELGFEPRYDLTRGVARYLEASRSLLETDSA</sequence>
<dbReference type="RefSeq" id="WP_330816268.1">
    <property type="nucleotide sequence ID" value="NZ_JAZBJO010000060.1"/>
</dbReference>
<reference evidence="3 4" key="1">
    <citation type="submission" date="2023-11" db="EMBL/GenBank/DDBJ databases">
        <title>30 novel species of actinomycetes from the DSMZ collection.</title>
        <authorList>
            <person name="Nouioui I."/>
        </authorList>
    </citation>
    <scope>NUCLEOTIDE SEQUENCE [LARGE SCALE GENOMIC DNA]</scope>
    <source>
        <strain evidence="3 4">DSM 41524</strain>
    </source>
</reference>
<accession>A0ABU7QC43</accession>
<comment type="similarity">
    <text evidence="1">Belongs to the NAD(P)-dependent epimerase/dehydratase family.</text>
</comment>
<dbReference type="Pfam" id="PF01370">
    <property type="entry name" value="Epimerase"/>
    <property type="match status" value="1"/>
</dbReference>
<organism evidence="3 4">
    <name type="scientific">Streptomyces asiaticus subsp. ignotus</name>
    <dbReference type="NCBI Taxonomy" id="3098222"/>
    <lineage>
        <taxon>Bacteria</taxon>
        <taxon>Bacillati</taxon>
        <taxon>Actinomycetota</taxon>
        <taxon>Actinomycetes</taxon>
        <taxon>Kitasatosporales</taxon>
        <taxon>Streptomycetaceae</taxon>
        <taxon>Streptomyces</taxon>
        <taxon>Streptomyces violaceusniger group</taxon>
    </lineage>
</organism>
<name>A0ABU7QC43_9ACTN</name>
<feature type="domain" description="NAD-dependent epimerase/dehydratase" evidence="2">
    <location>
        <begin position="3"/>
        <end position="241"/>
    </location>
</feature>
<evidence type="ECO:0000259" key="2">
    <source>
        <dbReference type="Pfam" id="PF01370"/>
    </source>
</evidence>
<protein>
    <submittedName>
        <fullName evidence="3">NAD-dependent epimerase/dehydratase family protein</fullName>
    </submittedName>
</protein>
<comment type="caution">
    <text evidence="3">The sequence shown here is derived from an EMBL/GenBank/DDBJ whole genome shotgun (WGS) entry which is preliminary data.</text>
</comment>
<evidence type="ECO:0000313" key="4">
    <source>
        <dbReference type="Proteomes" id="UP001354709"/>
    </source>
</evidence>
<keyword evidence="4" id="KW-1185">Reference proteome</keyword>
<dbReference type="PANTHER" id="PTHR43000">
    <property type="entry name" value="DTDP-D-GLUCOSE 4,6-DEHYDRATASE-RELATED"/>
    <property type="match status" value="1"/>
</dbReference>
<proteinExistence type="inferred from homology"/>
<evidence type="ECO:0000256" key="1">
    <source>
        <dbReference type="ARBA" id="ARBA00007637"/>
    </source>
</evidence>
<dbReference type="Proteomes" id="UP001354709">
    <property type="component" value="Unassembled WGS sequence"/>
</dbReference>
<dbReference type="SUPFAM" id="SSF51735">
    <property type="entry name" value="NAD(P)-binding Rossmann-fold domains"/>
    <property type="match status" value="1"/>
</dbReference>
<evidence type="ECO:0000313" key="3">
    <source>
        <dbReference type="EMBL" id="MEE4598950.1"/>
    </source>
</evidence>
<dbReference type="InterPro" id="IPR001509">
    <property type="entry name" value="Epimerase_deHydtase"/>
</dbReference>
<dbReference type="InterPro" id="IPR036291">
    <property type="entry name" value="NAD(P)-bd_dom_sf"/>
</dbReference>
<gene>
    <name evidence="3" type="ORF">V2J94_45275</name>
</gene>
<dbReference type="Gene3D" id="3.40.50.720">
    <property type="entry name" value="NAD(P)-binding Rossmann-like Domain"/>
    <property type="match status" value="1"/>
</dbReference>
<dbReference type="EMBL" id="JAZBJO010000060">
    <property type="protein sequence ID" value="MEE4598950.1"/>
    <property type="molecule type" value="Genomic_DNA"/>
</dbReference>